<gene>
    <name evidence="1" type="ORF">BJ138DRAFT_406374</name>
</gene>
<dbReference type="Proteomes" id="UP000790377">
    <property type="component" value="Unassembled WGS sequence"/>
</dbReference>
<protein>
    <submittedName>
        <fullName evidence="1">Uncharacterized protein</fullName>
    </submittedName>
</protein>
<keyword evidence="2" id="KW-1185">Reference proteome</keyword>
<accession>A0ACB8A3X7</accession>
<evidence type="ECO:0000313" key="2">
    <source>
        <dbReference type="Proteomes" id="UP000790377"/>
    </source>
</evidence>
<dbReference type="EMBL" id="MU267849">
    <property type="protein sequence ID" value="KAH7908070.1"/>
    <property type="molecule type" value="Genomic_DNA"/>
</dbReference>
<sequence length="156" mass="16962">MDGELLCGILDKSESGATDYGLVHSVYELFGADVAGKLLGILSRLFTKFLQHRALTCRMDDLALTPDCDSKRTELLRKGRNLGTDGAVENFPSLSKLSKEDVPAALTPLLENALRDDSKTVAGLYDTSSRGSQNPSQTLACPMDFFTSSLIITCRR</sequence>
<name>A0ACB8A3X7_9AGAM</name>
<organism evidence="1 2">
    <name type="scientific">Hygrophoropsis aurantiaca</name>
    <dbReference type="NCBI Taxonomy" id="72124"/>
    <lineage>
        <taxon>Eukaryota</taxon>
        <taxon>Fungi</taxon>
        <taxon>Dikarya</taxon>
        <taxon>Basidiomycota</taxon>
        <taxon>Agaricomycotina</taxon>
        <taxon>Agaricomycetes</taxon>
        <taxon>Agaricomycetidae</taxon>
        <taxon>Boletales</taxon>
        <taxon>Coniophorineae</taxon>
        <taxon>Hygrophoropsidaceae</taxon>
        <taxon>Hygrophoropsis</taxon>
    </lineage>
</organism>
<evidence type="ECO:0000313" key="1">
    <source>
        <dbReference type="EMBL" id="KAH7908070.1"/>
    </source>
</evidence>
<proteinExistence type="predicted"/>
<comment type="caution">
    <text evidence="1">The sequence shown here is derived from an EMBL/GenBank/DDBJ whole genome shotgun (WGS) entry which is preliminary data.</text>
</comment>
<reference evidence="1" key="1">
    <citation type="journal article" date="2021" name="New Phytol.">
        <title>Evolutionary innovations through gain and loss of genes in the ectomycorrhizal Boletales.</title>
        <authorList>
            <person name="Wu G."/>
            <person name="Miyauchi S."/>
            <person name="Morin E."/>
            <person name="Kuo A."/>
            <person name="Drula E."/>
            <person name="Varga T."/>
            <person name="Kohler A."/>
            <person name="Feng B."/>
            <person name="Cao Y."/>
            <person name="Lipzen A."/>
            <person name="Daum C."/>
            <person name="Hundley H."/>
            <person name="Pangilinan J."/>
            <person name="Johnson J."/>
            <person name="Barry K."/>
            <person name="LaButti K."/>
            <person name="Ng V."/>
            <person name="Ahrendt S."/>
            <person name="Min B."/>
            <person name="Choi I.G."/>
            <person name="Park H."/>
            <person name="Plett J.M."/>
            <person name="Magnuson J."/>
            <person name="Spatafora J.W."/>
            <person name="Nagy L.G."/>
            <person name="Henrissat B."/>
            <person name="Grigoriev I.V."/>
            <person name="Yang Z.L."/>
            <person name="Xu J."/>
            <person name="Martin F.M."/>
        </authorList>
    </citation>
    <scope>NUCLEOTIDE SEQUENCE</scope>
    <source>
        <strain evidence="1">ATCC 28755</strain>
    </source>
</reference>